<dbReference type="SUPFAM" id="SSF160113">
    <property type="entry name" value="YegP-like"/>
    <property type="match status" value="1"/>
</dbReference>
<proteinExistence type="predicted"/>
<feature type="region of interest" description="Disordered" evidence="1">
    <location>
        <begin position="50"/>
        <end position="86"/>
    </location>
</feature>
<gene>
    <name evidence="3" type="ORF">ACFR9S_03385</name>
</gene>
<name>A0ABD6B4E1_9EURY</name>
<sequence length="86" mass="9280">GRAAFEVYEDNGGEFRWRLRHRNGQIVATGSEGYAEKSKAEDAVDRFKLNAPGSEIEDLDAAEAPETSDESEESGDAAEEDAGDGE</sequence>
<feature type="non-terminal residue" evidence="3">
    <location>
        <position position="1"/>
    </location>
</feature>
<evidence type="ECO:0000313" key="3">
    <source>
        <dbReference type="EMBL" id="MFD1525346.1"/>
    </source>
</evidence>
<evidence type="ECO:0000256" key="1">
    <source>
        <dbReference type="SAM" id="MobiDB-lite"/>
    </source>
</evidence>
<organism evidence="3 4">
    <name type="scientific">Halolamina salina</name>
    <dbReference type="NCBI Taxonomy" id="1220023"/>
    <lineage>
        <taxon>Archaea</taxon>
        <taxon>Methanobacteriati</taxon>
        <taxon>Methanobacteriota</taxon>
        <taxon>Stenosarchaea group</taxon>
        <taxon>Halobacteria</taxon>
        <taxon>Halobacteriales</taxon>
        <taxon>Haloferacaceae</taxon>
    </lineage>
</organism>
<dbReference type="Pfam" id="PF07411">
    <property type="entry name" value="DUF1508"/>
    <property type="match status" value="1"/>
</dbReference>
<dbReference type="EMBL" id="JBHUDH010000025">
    <property type="protein sequence ID" value="MFD1525346.1"/>
    <property type="molecule type" value="Genomic_DNA"/>
</dbReference>
<dbReference type="AlphaFoldDB" id="A0ABD6B4E1"/>
<dbReference type="InterPro" id="IPR036913">
    <property type="entry name" value="YegP-like_sf"/>
</dbReference>
<evidence type="ECO:0000259" key="2">
    <source>
        <dbReference type="Pfam" id="PF07411"/>
    </source>
</evidence>
<keyword evidence="4" id="KW-1185">Reference proteome</keyword>
<accession>A0ABD6B4E1</accession>
<dbReference type="Proteomes" id="UP001597111">
    <property type="component" value="Unassembled WGS sequence"/>
</dbReference>
<feature type="compositionally biased region" description="Acidic residues" evidence="1">
    <location>
        <begin position="55"/>
        <end position="86"/>
    </location>
</feature>
<dbReference type="InterPro" id="IPR010879">
    <property type="entry name" value="DUF1508"/>
</dbReference>
<dbReference type="Gene3D" id="2.30.29.80">
    <property type="match status" value="1"/>
</dbReference>
<evidence type="ECO:0000313" key="4">
    <source>
        <dbReference type="Proteomes" id="UP001597111"/>
    </source>
</evidence>
<dbReference type="RefSeq" id="WP_379818066.1">
    <property type="nucleotide sequence ID" value="NZ_JBHUDH010000025.1"/>
</dbReference>
<feature type="domain" description="DUF1508" evidence="2">
    <location>
        <begin position="10"/>
        <end position="58"/>
    </location>
</feature>
<comment type="caution">
    <text evidence="3">The sequence shown here is derived from an EMBL/GenBank/DDBJ whole genome shotgun (WGS) entry which is preliminary data.</text>
</comment>
<reference evidence="3 4" key="1">
    <citation type="journal article" date="2019" name="Int. J. Syst. Evol. Microbiol.">
        <title>The Global Catalogue of Microorganisms (GCM) 10K type strain sequencing project: providing services to taxonomists for standard genome sequencing and annotation.</title>
        <authorList>
            <consortium name="The Broad Institute Genomics Platform"/>
            <consortium name="The Broad Institute Genome Sequencing Center for Infectious Disease"/>
            <person name="Wu L."/>
            <person name="Ma J."/>
        </authorList>
    </citation>
    <scope>NUCLEOTIDE SEQUENCE [LARGE SCALE GENOMIC DNA]</scope>
    <source>
        <strain evidence="3 4">CGMCC 1.12285</strain>
    </source>
</reference>
<protein>
    <submittedName>
        <fullName evidence="3">YegP family protein</fullName>
    </submittedName>
</protein>